<dbReference type="AlphaFoldDB" id="A0A6A5A8F6"/>
<feature type="non-terminal residue" evidence="1">
    <location>
        <position position="1"/>
    </location>
</feature>
<accession>A0A6A5A8F6</accession>
<dbReference type="EMBL" id="VJMI01014017">
    <property type="protein sequence ID" value="KAF0746332.1"/>
    <property type="molecule type" value="Genomic_DNA"/>
</dbReference>
<organism evidence="1 2">
    <name type="scientific">Aphanomyces astaci</name>
    <name type="common">Crayfish plague agent</name>
    <dbReference type="NCBI Taxonomy" id="112090"/>
    <lineage>
        <taxon>Eukaryota</taxon>
        <taxon>Sar</taxon>
        <taxon>Stramenopiles</taxon>
        <taxon>Oomycota</taxon>
        <taxon>Saprolegniomycetes</taxon>
        <taxon>Saprolegniales</taxon>
        <taxon>Verrucalvaceae</taxon>
        <taxon>Aphanomyces</taxon>
    </lineage>
</organism>
<sequence>PSDAATAPCPGTASQAALVSAPVSTAAVTEAPIAAGANMEMMLMTLLSKTTETQQQLASQQGAMFNTLGQHTEQIDKLADAVARMEAKLLTPSVNETMTT</sequence>
<gene>
    <name evidence="1" type="ORF">AaE_008164</name>
</gene>
<dbReference type="VEuPathDB" id="FungiDB:H257_01983"/>
<dbReference type="Proteomes" id="UP000469452">
    <property type="component" value="Unassembled WGS sequence"/>
</dbReference>
<proteinExistence type="predicted"/>
<comment type="caution">
    <text evidence="1">The sequence shown here is derived from an EMBL/GenBank/DDBJ whole genome shotgun (WGS) entry which is preliminary data.</text>
</comment>
<name>A0A6A5A8F6_APHAT</name>
<protein>
    <submittedName>
        <fullName evidence="1">Uncharacterized protein</fullName>
    </submittedName>
</protein>
<evidence type="ECO:0000313" key="2">
    <source>
        <dbReference type="Proteomes" id="UP000469452"/>
    </source>
</evidence>
<reference evidence="1 2" key="1">
    <citation type="submission" date="2019-06" db="EMBL/GenBank/DDBJ databases">
        <title>Genomics analysis of Aphanomyces spp. identifies a new class of oomycete effector associated with host adaptation.</title>
        <authorList>
            <person name="Gaulin E."/>
        </authorList>
    </citation>
    <scope>NUCLEOTIDE SEQUENCE [LARGE SCALE GENOMIC DNA]</scope>
    <source>
        <strain evidence="1 2">E</strain>
    </source>
</reference>
<evidence type="ECO:0000313" key="1">
    <source>
        <dbReference type="EMBL" id="KAF0746332.1"/>
    </source>
</evidence>